<proteinExistence type="predicted"/>
<evidence type="ECO:0000313" key="2">
    <source>
        <dbReference type="Proteomes" id="UP000032737"/>
    </source>
</evidence>
<dbReference type="PANTHER" id="PTHR40051">
    <property type="entry name" value="IG HYPOTHETICAL 15966"/>
    <property type="match status" value="1"/>
</dbReference>
<organism evidence="1 2">
    <name type="scientific">Acholeplasma brassicae</name>
    <dbReference type="NCBI Taxonomy" id="61635"/>
    <lineage>
        <taxon>Bacteria</taxon>
        <taxon>Bacillati</taxon>
        <taxon>Mycoplasmatota</taxon>
        <taxon>Mollicutes</taxon>
        <taxon>Acholeplasmatales</taxon>
        <taxon>Acholeplasmataceae</taxon>
        <taxon>Acholeplasma</taxon>
    </lineage>
</organism>
<reference evidence="1 2" key="1">
    <citation type="journal article" date="2013" name="J. Mol. Microbiol. Biotechnol.">
        <title>Analysis of the Complete Genomes of Acholeplasma brassicae , A. palmae and A. laidlawii and Their Comparison to the Obligate Parasites from ' Candidatus Phytoplasma'.</title>
        <authorList>
            <person name="Kube M."/>
            <person name="Siewert C."/>
            <person name="Migdoll A.M."/>
            <person name="Duduk B."/>
            <person name="Holz S."/>
            <person name="Rabus R."/>
            <person name="Seemuller E."/>
            <person name="Mitrovic J."/>
            <person name="Muller I."/>
            <person name="Buttner C."/>
            <person name="Reinhardt R."/>
        </authorList>
    </citation>
    <scope>NUCLEOTIDE SEQUENCE [LARGE SCALE GENOMIC DNA]</scope>
    <source>
        <strain evidence="2">0502</strain>
    </source>
</reference>
<dbReference type="OrthoDB" id="384992at2"/>
<dbReference type="Proteomes" id="UP000032737">
    <property type="component" value="Chromosome"/>
</dbReference>
<dbReference type="HOGENOM" id="CLU_131538_3_0_14"/>
<protein>
    <submittedName>
        <fullName evidence="1">Conserved uncharacterized protein</fullName>
    </submittedName>
</protein>
<accession>U4KNV3</accession>
<name>U4KNV3_9MOLU</name>
<dbReference type="RefSeq" id="WP_030004934.1">
    <property type="nucleotide sequence ID" value="NC_022549.1"/>
</dbReference>
<dbReference type="STRING" id="61635.BN85310510"/>
<dbReference type="Pfam" id="PF08863">
    <property type="entry name" value="YolD"/>
    <property type="match status" value="1"/>
</dbReference>
<sequence length="109" mass="13243">MPDYYVDRGIIKWRPFDALVGYHDVIRNMKYQRAKKNQPMVDEQKQEELEYLMRRAIEEDLEVVIVYFFDGYVKETFGRIIKTNPIYKQITLDTSERFHVSNILDIKLY</sequence>
<evidence type="ECO:0000313" key="1">
    <source>
        <dbReference type="EMBL" id="CCV66072.1"/>
    </source>
</evidence>
<dbReference type="InterPro" id="IPR014962">
    <property type="entry name" value="YolD"/>
</dbReference>
<dbReference type="EMBL" id="FO681348">
    <property type="protein sequence ID" value="CCV66072.1"/>
    <property type="molecule type" value="Genomic_DNA"/>
</dbReference>
<dbReference type="AlphaFoldDB" id="U4KNV3"/>
<dbReference type="PANTHER" id="PTHR40051:SF1">
    <property type="entry name" value="YOLD-LIKE FAMILY PROTEIN"/>
    <property type="match status" value="1"/>
</dbReference>
<dbReference type="KEGG" id="abra:BN85310510"/>
<keyword evidence="2" id="KW-1185">Reference proteome</keyword>
<gene>
    <name evidence="1" type="ORF">BN85310510</name>
</gene>